<keyword evidence="3" id="KW-0520">NAD</keyword>
<dbReference type="InterPro" id="IPR026591">
    <property type="entry name" value="Sirtuin_cat_small_dom_sf"/>
</dbReference>
<comment type="caution">
    <text evidence="4">Lacks conserved residue(s) required for the propagation of feature annotation.</text>
</comment>
<dbReference type="InterPro" id="IPR026590">
    <property type="entry name" value="Ssirtuin_cat_dom"/>
</dbReference>
<organism evidence="6 7">
    <name type="scientific">Luteococcus sanguinis</name>
    <dbReference type="NCBI Taxonomy" id="174038"/>
    <lineage>
        <taxon>Bacteria</taxon>
        <taxon>Bacillati</taxon>
        <taxon>Actinomycetota</taxon>
        <taxon>Actinomycetes</taxon>
        <taxon>Propionibacteriales</taxon>
        <taxon>Propionibacteriaceae</taxon>
        <taxon>Luteococcus</taxon>
    </lineage>
</organism>
<keyword evidence="2" id="KW-0808">Transferase</keyword>
<evidence type="ECO:0000256" key="4">
    <source>
        <dbReference type="PROSITE-ProRule" id="PRU00236"/>
    </source>
</evidence>
<evidence type="ECO:0000259" key="5">
    <source>
        <dbReference type="PROSITE" id="PS50305"/>
    </source>
</evidence>
<feature type="domain" description="Deacetylase sirtuin-type" evidence="5">
    <location>
        <begin position="1"/>
        <end position="249"/>
    </location>
</feature>
<comment type="caution">
    <text evidence="6">The sequence shown here is derived from an EMBL/GenBank/DDBJ whole genome shotgun (WGS) entry which is preliminary data.</text>
</comment>
<dbReference type="InterPro" id="IPR003000">
    <property type="entry name" value="Sirtuin"/>
</dbReference>
<gene>
    <name evidence="6" type="ORF">ACFP57_13495</name>
</gene>
<dbReference type="EMBL" id="JBHSUA010000025">
    <property type="protein sequence ID" value="MFC6397990.1"/>
    <property type="molecule type" value="Genomic_DNA"/>
</dbReference>
<evidence type="ECO:0000313" key="6">
    <source>
        <dbReference type="EMBL" id="MFC6397990.1"/>
    </source>
</evidence>
<protein>
    <recommendedName>
        <fullName evidence="1">protein acetyllysine N-acetyltransferase</fullName>
        <ecNumber evidence="1">2.3.1.286</ecNumber>
    </recommendedName>
</protein>
<dbReference type="Proteomes" id="UP001596266">
    <property type="component" value="Unassembled WGS sequence"/>
</dbReference>
<sequence>MNANPANLSELLRGRDRVLVLSGAGISTAAGISDFRGPDGLWTRDPQAELGSTLEYFLDYPEIRQKAWQRRLNSGVWNAQPTAAHHAIAAFEQAGRVAGIVTQNTDGLHQLAGSTNVLEVHGSARTCHCETCWKHWPIGMALDQLRAGVADPRCPDDGGIVRADSILFGESLVGSVIEAALDAAENCDAVVALGTTLAVQPVAGLFPLAIGHGALGIIVNQGETSYDHLAQVVLDDDVQSVAPDLFRAN</sequence>
<dbReference type="EC" id="2.3.1.286" evidence="1"/>
<evidence type="ECO:0000256" key="2">
    <source>
        <dbReference type="ARBA" id="ARBA00022679"/>
    </source>
</evidence>
<accession>A0ABW1X621</accession>
<reference evidence="7" key="1">
    <citation type="journal article" date="2019" name="Int. J. Syst. Evol. Microbiol.">
        <title>The Global Catalogue of Microorganisms (GCM) 10K type strain sequencing project: providing services to taxonomists for standard genome sequencing and annotation.</title>
        <authorList>
            <consortium name="The Broad Institute Genomics Platform"/>
            <consortium name="The Broad Institute Genome Sequencing Center for Infectious Disease"/>
            <person name="Wu L."/>
            <person name="Ma J."/>
        </authorList>
    </citation>
    <scope>NUCLEOTIDE SEQUENCE [LARGE SCALE GENOMIC DNA]</scope>
    <source>
        <strain evidence="7">CGMCC 1.15277</strain>
    </source>
</reference>
<dbReference type="PANTHER" id="PTHR11085">
    <property type="entry name" value="NAD-DEPENDENT PROTEIN DEACYLASE SIRTUIN-5, MITOCHONDRIAL-RELATED"/>
    <property type="match status" value="1"/>
</dbReference>
<dbReference type="PANTHER" id="PTHR11085:SF4">
    <property type="entry name" value="NAD-DEPENDENT PROTEIN DEACYLASE"/>
    <property type="match status" value="1"/>
</dbReference>
<name>A0ABW1X621_9ACTN</name>
<dbReference type="PROSITE" id="PS50305">
    <property type="entry name" value="SIRTUIN"/>
    <property type="match status" value="1"/>
</dbReference>
<dbReference type="Gene3D" id="3.30.1600.10">
    <property type="entry name" value="SIR2/SIRT2 'Small Domain"/>
    <property type="match status" value="1"/>
</dbReference>
<evidence type="ECO:0000256" key="1">
    <source>
        <dbReference type="ARBA" id="ARBA00012928"/>
    </source>
</evidence>
<evidence type="ECO:0000313" key="7">
    <source>
        <dbReference type="Proteomes" id="UP001596266"/>
    </source>
</evidence>
<dbReference type="InterPro" id="IPR029035">
    <property type="entry name" value="DHS-like_NAD/FAD-binding_dom"/>
</dbReference>
<proteinExistence type="predicted"/>
<dbReference type="RefSeq" id="WP_343886809.1">
    <property type="nucleotide sequence ID" value="NZ_BAAAKI010000024.1"/>
</dbReference>
<dbReference type="InterPro" id="IPR050134">
    <property type="entry name" value="NAD-dep_sirtuin_deacylases"/>
</dbReference>
<dbReference type="Gene3D" id="3.40.50.1220">
    <property type="entry name" value="TPP-binding domain"/>
    <property type="match status" value="1"/>
</dbReference>
<evidence type="ECO:0000256" key="3">
    <source>
        <dbReference type="ARBA" id="ARBA00023027"/>
    </source>
</evidence>
<keyword evidence="7" id="KW-1185">Reference proteome</keyword>
<dbReference type="CDD" id="cd01407">
    <property type="entry name" value="SIR2-fam"/>
    <property type="match status" value="1"/>
</dbReference>
<dbReference type="SUPFAM" id="SSF52467">
    <property type="entry name" value="DHS-like NAD/FAD-binding domain"/>
    <property type="match status" value="1"/>
</dbReference>
<dbReference type="Pfam" id="PF02146">
    <property type="entry name" value="SIR2"/>
    <property type="match status" value="1"/>
</dbReference>